<dbReference type="OrthoDB" id="2213137at2759"/>
<name>A0A9W7DFS0_AMBMO</name>
<proteinExistence type="inferred from homology"/>
<feature type="transmembrane region" description="Helical" evidence="3">
    <location>
        <begin position="312"/>
        <end position="332"/>
    </location>
</feature>
<sequence>MSINVPHTDTDSLSSEVQSYNTTLEAQSLALQSSHGSGLERVHTVTSAISTTSKRVTKNAAKLVSDVKDDNLQIIRTRQEMEKSDLGRVLTHLDYDDAMKVATHIGDQSRTGKVQHLDENDEDEKVLGEQLENEANANEDAKYPPMDTGYAWVICFAELLLMISTWGMLTTFGIYISFWLNHDYFKGASATDYALTSSICAFLAQALAPFASITSNIFGIRPTMTVGSLVYFAGLMLCSFCTELWQLYCTQGLLCGFGFAFVFHPAIVILSSWFMKKRGLSSGITVCGSGIGGCVMVLAGQKLITETGDFKWGMRMNAIVAVVLLLICTALLKERVPRHRERSWKFFKQQCKIVFDFSVLKRWPVIAISLWFGFGIISYMVLTYSLAAFSTFIGLSQKSGAHITAIFNGCQVIGRPAIGYFGDKVGRINFALTLNIFITIIVFAFWINCNNFITVLFFAILSGLTTGWCQLLNQAIMPDAVPIHLFPAAWGFENIIVGCFCLFVEVVALKLRDMTASKPFLHAQVFCGCMTIISFLFLVPVREYKIRRVLDKRLEETNLMIENISNGSYSDSNNEKNTEQSTQEDASLELLNSRKERYDYLLRRNTSGYFARLFYPIIA</sequence>
<feature type="transmembrane region" description="Helical" evidence="3">
    <location>
        <begin position="193"/>
        <end position="213"/>
    </location>
</feature>
<dbReference type="EMBL" id="BSXU01002062">
    <property type="protein sequence ID" value="GMG33871.1"/>
    <property type="molecule type" value="Genomic_DNA"/>
</dbReference>
<reference evidence="4" key="1">
    <citation type="submission" date="2023-04" db="EMBL/GenBank/DDBJ databases">
        <title>Ambrosiozyma monospora NBRC 1965.</title>
        <authorList>
            <person name="Ichikawa N."/>
            <person name="Sato H."/>
            <person name="Tonouchi N."/>
        </authorList>
    </citation>
    <scope>NUCLEOTIDE SEQUENCE</scope>
    <source>
        <strain evidence="4">NBRC 1965</strain>
    </source>
</reference>
<feature type="transmembrane region" description="Helical" evidence="3">
    <location>
        <begin position="485"/>
        <end position="508"/>
    </location>
</feature>
<evidence type="ECO:0000256" key="3">
    <source>
        <dbReference type="SAM" id="Phobius"/>
    </source>
</evidence>
<dbReference type="PANTHER" id="PTHR11360">
    <property type="entry name" value="MONOCARBOXYLATE TRANSPORTER"/>
    <property type="match status" value="1"/>
</dbReference>
<evidence type="ECO:0000256" key="2">
    <source>
        <dbReference type="ARBA" id="ARBA00006727"/>
    </source>
</evidence>
<evidence type="ECO:0000313" key="5">
    <source>
        <dbReference type="Proteomes" id="UP001165063"/>
    </source>
</evidence>
<keyword evidence="3" id="KW-0812">Transmembrane</keyword>
<comment type="caution">
    <text evidence="4">The sequence shown here is derived from an EMBL/GenBank/DDBJ whole genome shotgun (WGS) entry which is preliminary data.</text>
</comment>
<dbReference type="Pfam" id="PF07690">
    <property type="entry name" value="MFS_1"/>
    <property type="match status" value="1"/>
</dbReference>
<keyword evidence="3" id="KW-1133">Transmembrane helix</keyword>
<dbReference type="InterPro" id="IPR011701">
    <property type="entry name" value="MFS"/>
</dbReference>
<protein>
    <submittedName>
        <fullName evidence="4">Unnamed protein product</fullName>
    </submittedName>
</protein>
<feature type="transmembrane region" description="Helical" evidence="3">
    <location>
        <begin position="225"/>
        <end position="245"/>
    </location>
</feature>
<dbReference type="Gene3D" id="1.20.1250.20">
    <property type="entry name" value="MFS general substrate transporter like domains"/>
    <property type="match status" value="2"/>
</dbReference>
<evidence type="ECO:0000313" key="4">
    <source>
        <dbReference type="EMBL" id="GMG33871.1"/>
    </source>
</evidence>
<dbReference type="Proteomes" id="UP001165063">
    <property type="component" value="Unassembled WGS sequence"/>
</dbReference>
<feature type="transmembrane region" description="Helical" evidence="3">
    <location>
        <begin position="251"/>
        <end position="273"/>
    </location>
</feature>
<feature type="transmembrane region" description="Helical" evidence="3">
    <location>
        <begin position="370"/>
        <end position="395"/>
    </location>
</feature>
<feature type="transmembrane region" description="Helical" evidence="3">
    <location>
        <begin position="428"/>
        <end position="447"/>
    </location>
</feature>
<dbReference type="AlphaFoldDB" id="A0A9W7DFS0"/>
<dbReference type="PANTHER" id="PTHR11360:SF315">
    <property type="entry name" value="TRANSPORTER MCH2-RELATED"/>
    <property type="match status" value="1"/>
</dbReference>
<feature type="transmembrane region" description="Helical" evidence="3">
    <location>
        <begin position="280"/>
        <end position="300"/>
    </location>
</feature>
<keyword evidence="5" id="KW-1185">Reference proteome</keyword>
<dbReference type="InterPro" id="IPR036259">
    <property type="entry name" value="MFS_trans_sf"/>
</dbReference>
<dbReference type="GO" id="GO:0016020">
    <property type="term" value="C:membrane"/>
    <property type="evidence" value="ECO:0007669"/>
    <property type="project" value="UniProtKB-SubCell"/>
</dbReference>
<feature type="transmembrane region" description="Helical" evidence="3">
    <location>
        <begin position="453"/>
        <end position="473"/>
    </location>
</feature>
<feature type="transmembrane region" description="Helical" evidence="3">
    <location>
        <begin position="150"/>
        <end position="178"/>
    </location>
</feature>
<feature type="transmembrane region" description="Helical" evidence="3">
    <location>
        <begin position="520"/>
        <end position="539"/>
    </location>
</feature>
<dbReference type="SUPFAM" id="SSF103473">
    <property type="entry name" value="MFS general substrate transporter"/>
    <property type="match status" value="1"/>
</dbReference>
<gene>
    <name evidence="4" type="ORF">Amon01_000434200</name>
</gene>
<organism evidence="4 5">
    <name type="scientific">Ambrosiozyma monospora</name>
    <name type="common">Yeast</name>
    <name type="synonym">Endomycopsis monosporus</name>
    <dbReference type="NCBI Taxonomy" id="43982"/>
    <lineage>
        <taxon>Eukaryota</taxon>
        <taxon>Fungi</taxon>
        <taxon>Dikarya</taxon>
        <taxon>Ascomycota</taxon>
        <taxon>Saccharomycotina</taxon>
        <taxon>Pichiomycetes</taxon>
        <taxon>Pichiales</taxon>
        <taxon>Pichiaceae</taxon>
        <taxon>Ambrosiozyma</taxon>
    </lineage>
</organism>
<dbReference type="CDD" id="cd17352">
    <property type="entry name" value="MFS_MCT_SLC16"/>
    <property type="match status" value="1"/>
</dbReference>
<keyword evidence="3" id="KW-0472">Membrane</keyword>
<accession>A0A9W7DFS0</accession>
<dbReference type="InterPro" id="IPR050327">
    <property type="entry name" value="Proton-linked_MCT"/>
</dbReference>
<comment type="subcellular location">
    <subcellularLocation>
        <location evidence="1">Membrane</location>
        <topology evidence="1">Multi-pass membrane protein</topology>
    </subcellularLocation>
</comment>
<comment type="similarity">
    <text evidence="2">Belongs to the major facilitator superfamily. Monocarboxylate porter (TC 2.A.1.13) family.</text>
</comment>
<dbReference type="GO" id="GO:0022857">
    <property type="term" value="F:transmembrane transporter activity"/>
    <property type="evidence" value="ECO:0007669"/>
    <property type="project" value="InterPro"/>
</dbReference>
<evidence type="ECO:0000256" key="1">
    <source>
        <dbReference type="ARBA" id="ARBA00004141"/>
    </source>
</evidence>